<dbReference type="InterPro" id="IPR036388">
    <property type="entry name" value="WH-like_DNA-bd_sf"/>
</dbReference>
<feature type="domain" description="Cyclic nucleotide-binding" evidence="1">
    <location>
        <begin position="23"/>
        <end position="106"/>
    </location>
</feature>
<dbReference type="PROSITE" id="PS50042">
    <property type="entry name" value="CNMP_BINDING_3"/>
    <property type="match status" value="1"/>
</dbReference>
<dbReference type="CDD" id="cd00038">
    <property type="entry name" value="CAP_ED"/>
    <property type="match status" value="1"/>
</dbReference>
<dbReference type="InterPro" id="IPR018490">
    <property type="entry name" value="cNMP-bd_dom_sf"/>
</dbReference>
<keyword evidence="3" id="KW-1185">Reference proteome</keyword>
<comment type="caution">
    <text evidence="2">The sequence shown here is derived from an EMBL/GenBank/DDBJ whole genome shotgun (WGS) entry which is preliminary data.</text>
</comment>
<sequence length="215" mass="25129">MDLKKYILEEVKPQHSNAVLGVRRFQKGEYIYMPPTKPNEVFQMVSGVVKIGSYTIDGDEVCYDFLFRQEVFGNLSYLNGQFFEFAKAVTDCELTTYDLSFYKKIIVHDHLVSEWFNRMVVSRWCKVETKLFKICTLSPMDRILSLFQEMDQKIEDSNGKFIHLPSLMTDLEISQLTGLTRQTVAKLLKSYQRVYGMPLFKTKKIKSLNNQSLQK</sequence>
<dbReference type="Pfam" id="PF00027">
    <property type="entry name" value="cNMP_binding"/>
    <property type="match status" value="1"/>
</dbReference>
<dbReference type="Gene3D" id="2.60.120.10">
    <property type="entry name" value="Jelly Rolls"/>
    <property type="match status" value="1"/>
</dbReference>
<accession>A0A1H3N5V1</accession>
<gene>
    <name evidence="2" type="ORF">SAMN05444412_103112</name>
</gene>
<evidence type="ECO:0000313" key="2">
    <source>
        <dbReference type="EMBL" id="SDY84331.1"/>
    </source>
</evidence>
<dbReference type="Gene3D" id="1.10.10.10">
    <property type="entry name" value="Winged helix-like DNA-binding domain superfamily/Winged helix DNA-binding domain"/>
    <property type="match status" value="1"/>
</dbReference>
<name>A0A1H3N5V1_9BACT</name>
<reference evidence="2 3" key="1">
    <citation type="submission" date="2016-10" db="EMBL/GenBank/DDBJ databases">
        <authorList>
            <person name="Varghese N."/>
            <person name="Submissions S."/>
        </authorList>
    </citation>
    <scope>NUCLEOTIDE SEQUENCE [LARGE SCALE GENOMIC DNA]</scope>
    <source>
        <strain evidence="2 3">DSM 17997</strain>
    </source>
</reference>
<dbReference type="InterPro" id="IPR014710">
    <property type="entry name" value="RmlC-like_jellyroll"/>
</dbReference>
<dbReference type="Proteomes" id="UP000199663">
    <property type="component" value="Unassembled WGS sequence"/>
</dbReference>
<dbReference type="EMBL" id="FNQC01000003">
    <property type="protein sequence ID" value="SDY84331.1"/>
    <property type="molecule type" value="Genomic_DNA"/>
</dbReference>
<organism evidence="2 3">
    <name type="scientific">Rhodonellum ikkaensis</name>
    <dbReference type="NCBI Taxonomy" id="336829"/>
    <lineage>
        <taxon>Bacteria</taxon>
        <taxon>Pseudomonadati</taxon>
        <taxon>Bacteroidota</taxon>
        <taxon>Cytophagia</taxon>
        <taxon>Cytophagales</taxon>
        <taxon>Cytophagaceae</taxon>
        <taxon>Rhodonellum</taxon>
    </lineage>
</organism>
<dbReference type="InterPro" id="IPR000595">
    <property type="entry name" value="cNMP-bd_dom"/>
</dbReference>
<proteinExistence type="predicted"/>
<dbReference type="SUPFAM" id="SSF51206">
    <property type="entry name" value="cAMP-binding domain-like"/>
    <property type="match status" value="1"/>
</dbReference>
<evidence type="ECO:0000313" key="3">
    <source>
        <dbReference type="Proteomes" id="UP000199663"/>
    </source>
</evidence>
<dbReference type="RefSeq" id="WP_019597054.1">
    <property type="nucleotide sequence ID" value="NZ_FNQC01000003.1"/>
</dbReference>
<protein>
    <submittedName>
        <fullName evidence="2">cAMP-binding domain of CRP or a regulatory subunit of cAMP-dependent protein kinases</fullName>
    </submittedName>
</protein>
<evidence type="ECO:0000259" key="1">
    <source>
        <dbReference type="PROSITE" id="PS50042"/>
    </source>
</evidence>